<name>A0A1M4WXX5_VIBGA</name>
<protein>
    <submittedName>
        <fullName evidence="3">Cysteine desulfuration protein SufE</fullName>
    </submittedName>
</protein>
<gene>
    <name evidence="3" type="ORF">SAMN02745781_00941</name>
</gene>
<dbReference type="SUPFAM" id="SSF82649">
    <property type="entry name" value="SufE/NifU"/>
    <property type="match status" value="1"/>
</dbReference>
<evidence type="ECO:0000256" key="1">
    <source>
        <dbReference type="ARBA" id="ARBA00010282"/>
    </source>
</evidence>
<evidence type="ECO:0000313" key="4">
    <source>
        <dbReference type="Proteomes" id="UP000184159"/>
    </source>
</evidence>
<dbReference type="InterPro" id="IPR003808">
    <property type="entry name" value="Fe-S_metab-assoc_dom"/>
</dbReference>
<evidence type="ECO:0000313" key="3">
    <source>
        <dbReference type="EMBL" id="SHE85913.1"/>
    </source>
</evidence>
<evidence type="ECO:0000259" key="2">
    <source>
        <dbReference type="Pfam" id="PF02657"/>
    </source>
</evidence>
<dbReference type="PANTHER" id="PTHR43597:SF5">
    <property type="entry name" value="SUFE-LIKE PROTEIN 2, CHLOROPLASTIC"/>
    <property type="match status" value="1"/>
</dbReference>
<comment type="similarity">
    <text evidence="1">Belongs to the SufE family.</text>
</comment>
<dbReference type="PANTHER" id="PTHR43597">
    <property type="entry name" value="SULFUR ACCEPTOR PROTEIN CSDE"/>
    <property type="match status" value="1"/>
</dbReference>
<sequence>MSNLPLSPFGREITADDVQQIMASLHGWEDKYRQVIQWGKQLPAMPEDLKSERVQVSGCESHVWLVAESEQEQWIFCADSDARIVRGLIAIVMAAYQGKTGDAIAAFPIEDYFSRLGLLNHLSPSRGNGLRAIVRQIQTLSQR</sequence>
<dbReference type="EMBL" id="FQUH01000003">
    <property type="protein sequence ID" value="SHE85913.1"/>
    <property type="molecule type" value="Genomic_DNA"/>
</dbReference>
<dbReference type="Pfam" id="PF02657">
    <property type="entry name" value="SufE"/>
    <property type="match status" value="1"/>
</dbReference>
<feature type="domain" description="Fe-S metabolism associated" evidence="2">
    <location>
        <begin position="22"/>
        <end position="139"/>
    </location>
</feature>
<accession>A0A1M4WXX5</accession>
<proteinExistence type="inferred from homology"/>
<keyword evidence="4" id="KW-1185">Reference proteome</keyword>
<dbReference type="AlphaFoldDB" id="A0A1M4WXX5"/>
<organism evidence="3 4">
    <name type="scientific">Vibrio gazogenes DSM 21264 = NBRC 103151</name>
    <dbReference type="NCBI Taxonomy" id="1123492"/>
    <lineage>
        <taxon>Bacteria</taxon>
        <taxon>Pseudomonadati</taxon>
        <taxon>Pseudomonadota</taxon>
        <taxon>Gammaproteobacteria</taxon>
        <taxon>Vibrionales</taxon>
        <taxon>Vibrionaceae</taxon>
        <taxon>Vibrio</taxon>
    </lineage>
</organism>
<reference evidence="4" key="1">
    <citation type="submission" date="2016-11" db="EMBL/GenBank/DDBJ databases">
        <authorList>
            <person name="Varghese N."/>
            <person name="Submissions S."/>
        </authorList>
    </citation>
    <scope>NUCLEOTIDE SEQUENCE [LARGE SCALE GENOMIC DNA]</scope>
    <source>
        <strain evidence="4">DSM 21264</strain>
    </source>
</reference>
<dbReference type="Proteomes" id="UP000184159">
    <property type="component" value="Unassembled WGS sequence"/>
</dbReference>
<dbReference type="Gene3D" id="3.90.1010.10">
    <property type="match status" value="1"/>
</dbReference>